<dbReference type="PANTHER" id="PTHR34396:SF31">
    <property type="entry name" value="OS02G0326900 PROTEIN"/>
    <property type="match status" value="1"/>
</dbReference>
<dbReference type="ExpressionAtlas" id="A0A0Q3HDB1">
    <property type="expression patterns" value="baseline"/>
</dbReference>
<evidence type="ECO:0000256" key="1">
    <source>
        <dbReference type="ARBA" id="ARBA00022723"/>
    </source>
</evidence>
<protein>
    <recommendedName>
        <fullName evidence="15">BED-type domain-containing protein</fullName>
    </recommendedName>
</protein>
<dbReference type="Pfam" id="PF02892">
    <property type="entry name" value="zf-BED"/>
    <property type="match status" value="1"/>
</dbReference>
<organism evidence="12">
    <name type="scientific">Brachypodium distachyon</name>
    <name type="common">Purple false brome</name>
    <name type="synonym">Trachynia distachya</name>
    <dbReference type="NCBI Taxonomy" id="15368"/>
    <lineage>
        <taxon>Eukaryota</taxon>
        <taxon>Viridiplantae</taxon>
        <taxon>Streptophyta</taxon>
        <taxon>Embryophyta</taxon>
        <taxon>Tracheophyta</taxon>
        <taxon>Spermatophyta</taxon>
        <taxon>Magnoliopsida</taxon>
        <taxon>Liliopsida</taxon>
        <taxon>Poales</taxon>
        <taxon>Poaceae</taxon>
        <taxon>BOP clade</taxon>
        <taxon>Pooideae</taxon>
        <taxon>Stipodae</taxon>
        <taxon>Brachypodieae</taxon>
        <taxon>Brachypodium</taxon>
    </lineage>
</organism>
<feature type="domain" description="BED-type" evidence="10">
    <location>
        <begin position="504"/>
        <end position="561"/>
    </location>
</feature>
<dbReference type="PROSITE" id="PS50808">
    <property type="entry name" value="ZF_BED"/>
    <property type="match status" value="1"/>
</dbReference>
<keyword evidence="5" id="KW-0238">DNA-binding</keyword>
<reference evidence="13" key="3">
    <citation type="submission" date="2018-08" db="UniProtKB">
        <authorList>
            <consortium name="EnsemblPlants"/>
        </authorList>
    </citation>
    <scope>IDENTIFICATION</scope>
    <source>
        <strain evidence="13">cv. Bd21</strain>
    </source>
</reference>
<proteinExistence type="predicted"/>
<feature type="region of interest" description="Disordered" evidence="9">
    <location>
        <begin position="110"/>
        <end position="137"/>
    </location>
</feature>
<keyword evidence="14" id="KW-1185">Reference proteome</keyword>
<gene>
    <name evidence="12" type="ORF">BRADI_4g03620v3</name>
</gene>
<keyword evidence="3" id="KW-0862">Zinc</keyword>
<dbReference type="PROSITE" id="PS51005">
    <property type="entry name" value="NAC"/>
    <property type="match status" value="1"/>
</dbReference>
<name>A0A0Q3HDB1_BRADI</name>
<evidence type="ECO:0000313" key="13">
    <source>
        <dbReference type="EnsemblPlants" id="KQJ86147"/>
    </source>
</evidence>
<evidence type="ECO:0000259" key="11">
    <source>
        <dbReference type="PROSITE" id="PS51005"/>
    </source>
</evidence>
<keyword evidence="7" id="KW-0539">Nucleus</keyword>
<dbReference type="InterPro" id="IPR003441">
    <property type="entry name" value="NAC-dom"/>
</dbReference>
<reference evidence="12" key="2">
    <citation type="submission" date="2017-06" db="EMBL/GenBank/DDBJ databases">
        <title>WGS assembly of Brachypodium distachyon.</title>
        <authorList>
            <consortium name="The International Brachypodium Initiative"/>
            <person name="Lucas S."/>
            <person name="Harmon-Smith M."/>
            <person name="Lail K."/>
            <person name="Tice H."/>
            <person name="Grimwood J."/>
            <person name="Bruce D."/>
            <person name="Barry K."/>
            <person name="Shu S."/>
            <person name="Lindquist E."/>
            <person name="Wang M."/>
            <person name="Pitluck S."/>
            <person name="Vogel J.P."/>
            <person name="Garvin D.F."/>
            <person name="Mockler T.C."/>
            <person name="Schmutz J."/>
            <person name="Rokhsar D."/>
            <person name="Bevan M.W."/>
        </authorList>
    </citation>
    <scope>NUCLEOTIDE SEQUENCE</scope>
    <source>
        <strain evidence="12">Bd21</strain>
    </source>
</reference>
<evidence type="ECO:0000259" key="10">
    <source>
        <dbReference type="PROSITE" id="PS50808"/>
    </source>
</evidence>
<evidence type="ECO:0000256" key="7">
    <source>
        <dbReference type="ARBA" id="ARBA00023242"/>
    </source>
</evidence>
<evidence type="ECO:0000313" key="14">
    <source>
        <dbReference type="Proteomes" id="UP000008810"/>
    </source>
</evidence>
<evidence type="ECO:0000256" key="5">
    <source>
        <dbReference type="ARBA" id="ARBA00023125"/>
    </source>
</evidence>
<accession>A0A0Q3HDB1</accession>
<dbReference type="SUPFAM" id="SSF101941">
    <property type="entry name" value="NAC domain"/>
    <property type="match status" value="1"/>
</dbReference>
<dbReference type="Gramene" id="KQJ86147">
    <property type="protein sequence ID" value="KQJ86147"/>
    <property type="gene ID" value="BRADI_4g03620v3"/>
</dbReference>
<keyword evidence="4" id="KW-0805">Transcription regulation</keyword>
<dbReference type="Proteomes" id="UP000008810">
    <property type="component" value="Chromosome 4"/>
</dbReference>
<dbReference type="SUPFAM" id="SSF57667">
    <property type="entry name" value="beta-beta-alpha zinc fingers"/>
    <property type="match status" value="1"/>
</dbReference>
<dbReference type="InParanoid" id="A0A0Q3HDB1"/>
<evidence type="ECO:0000256" key="8">
    <source>
        <dbReference type="PROSITE-ProRule" id="PRU00027"/>
    </source>
</evidence>
<evidence type="ECO:0008006" key="15">
    <source>
        <dbReference type="Google" id="ProtNLM"/>
    </source>
</evidence>
<dbReference type="GO" id="GO:0003677">
    <property type="term" value="F:DNA binding"/>
    <property type="evidence" value="ECO:0007669"/>
    <property type="project" value="UniProtKB-KW"/>
</dbReference>
<evidence type="ECO:0000313" key="12">
    <source>
        <dbReference type="EMBL" id="KQJ86147.1"/>
    </source>
</evidence>
<dbReference type="EMBL" id="CM000883">
    <property type="protein sequence ID" value="KQJ86147.1"/>
    <property type="molecule type" value="Genomic_DNA"/>
</dbReference>
<dbReference type="GO" id="GO:0005634">
    <property type="term" value="C:nucleus"/>
    <property type="evidence" value="ECO:0000318"/>
    <property type="project" value="GO_Central"/>
</dbReference>
<dbReference type="Pfam" id="PF02365">
    <property type="entry name" value="NAM"/>
    <property type="match status" value="1"/>
</dbReference>
<dbReference type="InterPro" id="IPR036236">
    <property type="entry name" value="Znf_C2H2_sf"/>
</dbReference>
<dbReference type="AlphaFoldDB" id="A0A0Q3HDB1"/>
<evidence type="ECO:0000256" key="3">
    <source>
        <dbReference type="ARBA" id="ARBA00022833"/>
    </source>
</evidence>
<dbReference type="InterPro" id="IPR053031">
    <property type="entry name" value="Cuticle_assoc_protein"/>
</dbReference>
<dbReference type="GO" id="GO:0006357">
    <property type="term" value="P:regulation of transcription by RNA polymerase II"/>
    <property type="evidence" value="ECO:0000318"/>
    <property type="project" value="GO_Central"/>
</dbReference>
<dbReference type="InterPro" id="IPR003656">
    <property type="entry name" value="Znf_BED"/>
</dbReference>
<dbReference type="GO" id="GO:0008270">
    <property type="term" value="F:zinc ion binding"/>
    <property type="evidence" value="ECO:0007669"/>
    <property type="project" value="UniProtKB-KW"/>
</dbReference>
<evidence type="ECO:0000256" key="4">
    <source>
        <dbReference type="ARBA" id="ARBA00023015"/>
    </source>
</evidence>
<evidence type="ECO:0000256" key="9">
    <source>
        <dbReference type="SAM" id="MobiDB-lite"/>
    </source>
</evidence>
<dbReference type="OrthoDB" id="552049at2759"/>
<dbReference type="EnsemblPlants" id="KQJ86147">
    <property type="protein sequence ID" value="KQJ86147"/>
    <property type="gene ID" value="BRADI_4g03620v3"/>
</dbReference>
<feature type="domain" description="NAC" evidence="11">
    <location>
        <begin position="270"/>
        <end position="428"/>
    </location>
</feature>
<dbReference type="InterPro" id="IPR036093">
    <property type="entry name" value="NAC_dom_sf"/>
</dbReference>
<feature type="region of interest" description="Disordered" evidence="9">
    <location>
        <begin position="229"/>
        <end position="259"/>
    </location>
</feature>
<keyword evidence="6" id="KW-0804">Transcription</keyword>
<feature type="region of interest" description="Disordered" evidence="9">
    <location>
        <begin position="479"/>
        <end position="500"/>
    </location>
</feature>
<reference evidence="12 13" key="1">
    <citation type="journal article" date="2010" name="Nature">
        <title>Genome sequencing and analysis of the model grass Brachypodium distachyon.</title>
        <authorList>
            <consortium name="International Brachypodium Initiative"/>
        </authorList>
    </citation>
    <scope>NUCLEOTIDE SEQUENCE [LARGE SCALE GENOMIC DNA]</scope>
    <source>
        <strain evidence="12 13">Bd21</strain>
    </source>
</reference>
<dbReference type="PANTHER" id="PTHR34396">
    <property type="entry name" value="OS03G0264950 PROTEIN-RELATED"/>
    <property type="match status" value="1"/>
</dbReference>
<dbReference type="Gene3D" id="2.170.150.80">
    <property type="entry name" value="NAC domain"/>
    <property type="match status" value="1"/>
</dbReference>
<evidence type="ECO:0000256" key="2">
    <source>
        <dbReference type="ARBA" id="ARBA00022771"/>
    </source>
</evidence>
<sequence>MSSQIPILIPARKCASHPPPKSHLCSPLLPLPGRISPHQGAMGQEGSFEVGDKVFSRSILWIGVGYFDDFASTPLDWGFPIDPLSHHPSPPPPPSPSHHMNIDLPQSSVAAEFQPPPADGDLVSTPSDAGFPIDQLWSSPPLPSYQMNVDPPKSPVAVELQPPPGGDLVPTPVRHVPPPSPSRHMNIDLPQSSLAELSSDAGFPIDQLSSPPPLPSYHMNIDLPRSSLAAELQPPSSGDSVSSTVRPVPPPLPGQTDRPRSAIEEELQAWRLPDLPDVTDVELLLKHLDPACERLPRKYISQPRRRAVVNADLPVKNPQELPGVDRGEGRIGIHYLTDNLKLCFAQNTQLLENGQRKKFTLETPDGYWTLRDSAGERNDIWCIVGFKKTFEFRTKSGTKTKWIMNVYSRVNGSYFVEDDLALCHVFEQDSPGYDPRPKCPTFHEGRCDGLSKVTVHHYQDQRSCPRFIPFTPNPGFLVGDPDPDTSTQRGVPPTADHAESKKRKVGSDVWEYFTKIFARDIKGNVLTFAVCNHCSKVLTGGSSGGTTHLKNHTCACKLKPVLAGRNQKASVSVSSS</sequence>
<evidence type="ECO:0000256" key="6">
    <source>
        <dbReference type="ARBA" id="ARBA00023163"/>
    </source>
</evidence>
<dbReference type="SMART" id="SM00614">
    <property type="entry name" value="ZnF_BED"/>
    <property type="match status" value="1"/>
</dbReference>
<keyword evidence="2 8" id="KW-0863">Zinc-finger</keyword>
<keyword evidence="1" id="KW-0479">Metal-binding</keyword>